<evidence type="ECO:0000256" key="1">
    <source>
        <dbReference type="SAM" id="MobiDB-lite"/>
    </source>
</evidence>
<protein>
    <submittedName>
        <fullName evidence="2">Uncharacterized protein</fullName>
    </submittedName>
</protein>
<dbReference type="AlphaFoldDB" id="A0A5M8PNM1"/>
<feature type="compositionally biased region" description="Polar residues" evidence="1">
    <location>
        <begin position="1"/>
        <end position="26"/>
    </location>
</feature>
<feature type="compositionally biased region" description="Polar residues" evidence="1">
    <location>
        <begin position="33"/>
        <end position="58"/>
    </location>
</feature>
<feature type="region of interest" description="Disordered" evidence="1">
    <location>
        <begin position="1"/>
        <end position="70"/>
    </location>
</feature>
<evidence type="ECO:0000313" key="2">
    <source>
        <dbReference type="EMBL" id="KAA6410598.1"/>
    </source>
</evidence>
<comment type="caution">
    <text evidence="2">The sequence shown here is derived from an EMBL/GenBank/DDBJ whole genome shotgun (WGS) entry which is preliminary data.</text>
</comment>
<dbReference type="EMBL" id="VXIT01000009">
    <property type="protein sequence ID" value="KAA6410598.1"/>
    <property type="molecule type" value="Genomic_DNA"/>
</dbReference>
<reference evidence="2 3" key="1">
    <citation type="submission" date="2019-09" db="EMBL/GenBank/DDBJ databases">
        <title>The hologenome of the rock-dwelling lichen Lasallia pustulata.</title>
        <authorList>
            <person name="Greshake Tzovaras B."/>
            <person name="Segers F."/>
            <person name="Bicker A."/>
            <person name="Dal Grande F."/>
            <person name="Otte J."/>
            <person name="Hankeln T."/>
            <person name="Schmitt I."/>
            <person name="Ebersberger I."/>
        </authorList>
    </citation>
    <scope>NUCLEOTIDE SEQUENCE [LARGE SCALE GENOMIC DNA]</scope>
    <source>
        <strain evidence="2">A1-1</strain>
    </source>
</reference>
<gene>
    <name evidence="2" type="ORF">FRX48_06020</name>
</gene>
<evidence type="ECO:0000313" key="3">
    <source>
        <dbReference type="Proteomes" id="UP000324767"/>
    </source>
</evidence>
<sequence length="140" mass="15258">MASANQPQTPSTPFQYQFNIIGPTQLSEREHTQATSTAKPPSQVSGEQSLLSQRTSGKPSPAEGVQLTPGIITPDSQAEAQSDDILFETMVTATGRLVLEGRDKWRYTGSSSYGAFIERMRTELGDWASGLDKSVMSRNF</sequence>
<proteinExistence type="predicted"/>
<accession>A0A5M8PNM1</accession>
<dbReference type="Proteomes" id="UP000324767">
    <property type="component" value="Unassembled WGS sequence"/>
</dbReference>
<name>A0A5M8PNM1_9LECA</name>
<organism evidence="2 3">
    <name type="scientific">Lasallia pustulata</name>
    <dbReference type="NCBI Taxonomy" id="136370"/>
    <lineage>
        <taxon>Eukaryota</taxon>
        <taxon>Fungi</taxon>
        <taxon>Dikarya</taxon>
        <taxon>Ascomycota</taxon>
        <taxon>Pezizomycotina</taxon>
        <taxon>Lecanoromycetes</taxon>
        <taxon>OSLEUM clade</taxon>
        <taxon>Umbilicariomycetidae</taxon>
        <taxon>Umbilicariales</taxon>
        <taxon>Umbilicariaceae</taxon>
        <taxon>Lasallia</taxon>
    </lineage>
</organism>